<evidence type="ECO:0000313" key="1">
    <source>
        <dbReference type="EMBL" id="GAH05740.1"/>
    </source>
</evidence>
<dbReference type="EMBL" id="BART01038479">
    <property type="protein sequence ID" value="GAH05740.1"/>
    <property type="molecule type" value="Genomic_DNA"/>
</dbReference>
<gene>
    <name evidence="1" type="ORF">S01H4_63792</name>
</gene>
<protein>
    <submittedName>
        <fullName evidence="1">Uncharacterized protein</fullName>
    </submittedName>
</protein>
<proteinExistence type="predicted"/>
<sequence length="102" mass="12518">DSDIHIQIYFYCKKYRKGYTNFEKLGNVIENNPEKVKEIVNITKYKTPLFFGWNSKDMIIKFSKTLRTWSFSWSKRIYWHCPIKYSYPIKELITYVKEQEAR</sequence>
<accession>X1DBP2</accession>
<feature type="non-terminal residue" evidence="1">
    <location>
        <position position="1"/>
    </location>
</feature>
<organism evidence="1">
    <name type="scientific">marine sediment metagenome</name>
    <dbReference type="NCBI Taxonomy" id="412755"/>
    <lineage>
        <taxon>unclassified sequences</taxon>
        <taxon>metagenomes</taxon>
        <taxon>ecological metagenomes</taxon>
    </lineage>
</organism>
<name>X1DBP2_9ZZZZ</name>
<comment type="caution">
    <text evidence="1">The sequence shown here is derived from an EMBL/GenBank/DDBJ whole genome shotgun (WGS) entry which is preliminary data.</text>
</comment>
<reference evidence="1" key="1">
    <citation type="journal article" date="2014" name="Front. Microbiol.">
        <title>High frequency of phylogenetically diverse reductive dehalogenase-homologous genes in deep subseafloor sedimentary metagenomes.</title>
        <authorList>
            <person name="Kawai M."/>
            <person name="Futagami T."/>
            <person name="Toyoda A."/>
            <person name="Takaki Y."/>
            <person name="Nishi S."/>
            <person name="Hori S."/>
            <person name="Arai W."/>
            <person name="Tsubouchi T."/>
            <person name="Morono Y."/>
            <person name="Uchiyama I."/>
            <person name="Ito T."/>
            <person name="Fujiyama A."/>
            <person name="Inagaki F."/>
            <person name="Takami H."/>
        </authorList>
    </citation>
    <scope>NUCLEOTIDE SEQUENCE</scope>
    <source>
        <strain evidence="1">Expedition CK06-06</strain>
    </source>
</reference>
<dbReference type="AlphaFoldDB" id="X1DBP2"/>